<evidence type="ECO:0000256" key="3">
    <source>
        <dbReference type="ARBA" id="ARBA00022808"/>
    </source>
</evidence>
<dbReference type="GO" id="GO:0004397">
    <property type="term" value="F:histidine ammonia-lyase activity"/>
    <property type="evidence" value="ECO:0007669"/>
    <property type="project" value="UniProtKB-EC"/>
</dbReference>
<reference evidence="10 11" key="1">
    <citation type="submission" date="2023-03" db="EMBL/GenBank/DDBJ databases">
        <title>Strain YYF002 represents a novel species in the genus Winogradskyella isolated from seawater.</title>
        <authorList>
            <person name="Fu Z.-Y."/>
        </authorList>
    </citation>
    <scope>NUCLEOTIDE SEQUENCE [LARGE SCALE GENOMIC DNA]</scope>
    <source>
        <strain evidence="10 11">YYF002</strain>
    </source>
</reference>
<dbReference type="NCBIfam" id="TIGR01225">
    <property type="entry name" value="hutH"/>
    <property type="match status" value="1"/>
</dbReference>
<accession>A0ABT6G089</accession>
<dbReference type="InterPro" id="IPR001106">
    <property type="entry name" value="Aromatic_Lyase"/>
</dbReference>
<keyword evidence="3 8" id="KW-0369">Histidine metabolism</keyword>
<evidence type="ECO:0000256" key="1">
    <source>
        <dbReference type="ARBA" id="ARBA00005113"/>
    </source>
</evidence>
<dbReference type="InterPro" id="IPR005921">
    <property type="entry name" value="HutH"/>
</dbReference>
<organism evidence="10 11">
    <name type="scientific">Winogradskyella marincola</name>
    <dbReference type="NCBI Taxonomy" id="3037795"/>
    <lineage>
        <taxon>Bacteria</taxon>
        <taxon>Pseudomonadati</taxon>
        <taxon>Bacteroidota</taxon>
        <taxon>Flavobacteriia</taxon>
        <taxon>Flavobacteriales</taxon>
        <taxon>Flavobacteriaceae</taxon>
        <taxon>Winogradskyella</taxon>
    </lineage>
</organism>
<dbReference type="Pfam" id="PF00221">
    <property type="entry name" value="Lyase_aromatic"/>
    <property type="match status" value="1"/>
</dbReference>
<comment type="pathway">
    <text evidence="1 8">Amino-acid degradation; L-histidine degradation into L-glutamate; N-formimidoyl-L-glutamate from L-histidine: step 1/3.</text>
</comment>
<dbReference type="RefSeq" id="WP_278004921.1">
    <property type="nucleotide sequence ID" value="NZ_JARSBN010000003.1"/>
</dbReference>
<gene>
    <name evidence="10" type="primary">hutH</name>
    <name evidence="10" type="ORF">P7122_06240</name>
</gene>
<dbReference type="Gene3D" id="1.10.275.10">
    <property type="entry name" value="Fumarase/aspartase (N-terminal domain)"/>
    <property type="match status" value="1"/>
</dbReference>
<dbReference type="InterPro" id="IPR008948">
    <property type="entry name" value="L-Aspartase-like"/>
</dbReference>
<dbReference type="InterPro" id="IPR022313">
    <property type="entry name" value="Phe/His_NH3-lyase_AS"/>
</dbReference>
<keyword evidence="11" id="KW-1185">Reference proteome</keyword>
<evidence type="ECO:0000256" key="8">
    <source>
        <dbReference type="RuleBase" id="RU004479"/>
    </source>
</evidence>
<evidence type="ECO:0000256" key="9">
    <source>
        <dbReference type="RuleBase" id="RU004480"/>
    </source>
</evidence>
<dbReference type="NCBIfam" id="NF006871">
    <property type="entry name" value="PRK09367.1"/>
    <property type="match status" value="1"/>
</dbReference>
<name>A0ABT6G089_9FLAO</name>
<dbReference type="PANTHER" id="PTHR10362">
    <property type="entry name" value="HISTIDINE AMMONIA-LYASE"/>
    <property type="match status" value="1"/>
</dbReference>
<evidence type="ECO:0000256" key="7">
    <source>
        <dbReference type="RuleBase" id="RU003954"/>
    </source>
</evidence>
<comment type="similarity">
    <text evidence="7">Belongs to the PAL/histidase family.</text>
</comment>
<comment type="catalytic activity">
    <reaction evidence="5 8">
        <text>L-histidine = trans-urocanate + NH4(+)</text>
        <dbReference type="Rhea" id="RHEA:21232"/>
        <dbReference type="ChEBI" id="CHEBI:17771"/>
        <dbReference type="ChEBI" id="CHEBI:28938"/>
        <dbReference type="ChEBI" id="CHEBI:57595"/>
        <dbReference type="EC" id="4.3.1.3"/>
    </reaction>
</comment>
<dbReference type="InterPro" id="IPR024083">
    <property type="entry name" value="Fumarase/histidase_N"/>
</dbReference>
<dbReference type="PROSITE" id="PS00488">
    <property type="entry name" value="PAL_HISTIDASE"/>
    <property type="match status" value="1"/>
</dbReference>
<comment type="caution">
    <text evidence="10">The sequence shown here is derived from an EMBL/GenBank/DDBJ whole genome shotgun (WGS) entry which is preliminary data.</text>
</comment>
<dbReference type="SUPFAM" id="SSF48557">
    <property type="entry name" value="L-aspartase-like"/>
    <property type="match status" value="1"/>
</dbReference>
<evidence type="ECO:0000256" key="2">
    <source>
        <dbReference type="ARBA" id="ARBA00012994"/>
    </source>
</evidence>
<evidence type="ECO:0000256" key="5">
    <source>
        <dbReference type="ARBA" id="ARBA00049269"/>
    </source>
</evidence>
<evidence type="ECO:0000256" key="6">
    <source>
        <dbReference type="NCBIfam" id="TIGR01225"/>
    </source>
</evidence>
<evidence type="ECO:0000313" key="11">
    <source>
        <dbReference type="Proteomes" id="UP001529085"/>
    </source>
</evidence>
<keyword evidence="4 7" id="KW-0456">Lyase</keyword>
<comment type="subcellular location">
    <subcellularLocation>
        <location evidence="9">Cytoplasm</location>
    </subcellularLocation>
</comment>
<sequence length="511" mass="56916">MDSYHIISSDALDIVTIYNIFKDNKKLKLSESAIQNIEKCKAYLDNKLANNKKPMYGINTGFGSLYNVKISEKDLTKLQENLVMSHACGTGDRVPESVVKVMLLLKIQSLSYGHSGVQLKTVERLIEFFNNDIFPFVYTQGSLGASGDLAPLAHLALPLLGKGSVVHDGENYEASELLKKFNWEPIKLEAKEGLALLNGTQFMSAYGVYLLLMSHKTSYLADIISAISLDAFDGRLDPFHDLVHDVRPHPGQRKVAKRFNELLEGSELITREKEHVQDPYSFRCIPQVHGATKDTLDFVEKVILTEINSVTDNPNIFSEEDLIISGGNFHGQPLALALDYLKIAMAEIGNISERRIFQLVSGLRGLPAFLVDNPGLNSGFMIPQYTAASIVSANKQLASPASIDSIVSSNGQEDHVSMGANAATQAYNLVRNVERVIAIELMNASQALEFRRPMKTSPLLESFLEHYRKVVPFIKEDQVLHDDIETSIQFLKDVDIEVEELFLNNYGVEKH</sequence>
<dbReference type="CDD" id="cd00332">
    <property type="entry name" value="PAL-HAL"/>
    <property type="match status" value="1"/>
</dbReference>
<dbReference type="Gene3D" id="1.20.200.10">
    <property type="entry name" value="Fumarase/aspartase (Central domain)"/>
    <property type="match status" value="1"/>
</dbReference>
<proteinExistence type="inferred from homology"/>
<dbReference type="EMBL" id="JARSBN010000003">
    <property type="protein sequence ID" value="MDG4715462.1"/>
    <property type="molecule type" value="Genomic_DNA"/>
</dbReference>
<evidence type="ECO:0000313" key="10">
    <source>
        <dbReference type="EMBL" id="MDG4715462.1"/>
    </source>
</evidence>
<dbReference type="Proteomes" id="UP001529085">
    <property type="component" value="Unassembled WGS sequence"/>
</dbReference>
<protein>
    <recommendedName>
        <fullName evidence="2 6">Histidine ammonia-lyase</fullName>
        <ecNumber evidence="2 6">4.3.1.3</ecNumber>
    </recommendedName>
</protein>
<dbReference type="EC" id="4.3.1.3" evidence="2 6"/>
<evidence type="ECO:0000256" key="4">
    <source>
        <dbReference type="ARBA" id="ARBA00023239"/>
    </source>
</evidence>